<evidence type="ECO:0000256" key="1">
    <source>
        <dbReference type="SAM" id="SignalP"/>
    </source>
</evidence>
<comment type="caution">
    <text evidence="2">The sequence shown here is derived from an EMBL/GenBank/DDBJ whole genome shotgun (WGS) entry which is preliminary data.</text>
</comment>
<feature type="chain" id="PRO_5043641296" description="Activin types I and II receptor domain-containing protein" evidence="1">
    <location>
        <begin position="17"/>
        <end position="111"/>
    </location>
</feature>
<gene>
    <name evidence="2" type="ORF">PENTCL1PPCAC_25439</name>
</gene>
<sequence length="111" mass="12340">MLVSLLVLSFVLNTEALECFSTTTPGGRVQCNNIEFCLSYKSYDGSEWRGCDNMGDCMRDIMRPHANRIEQYSCATLNGKKTCCCNTPYCNSSSGLISLCSILVSLSLFFF</sequence>
<evidence type="ECO:0008006" key="4">
    <source>
        <dbReference type="Google" id="ProtNLM"/>
    </source>
</evidence>
<accession>A0AAV5UA76</accession>
<evidence type="ECO:0000313" key="2">
    <source>
        <dbReference type="EMBL" id="GMT03265.1"/>
    </source>
</evidence>
<dbReference type="EMBL" id="BTSX01000006">
    <property type="protein sequence ID" value="GMT03265.1"/>
    <property type="molecule type" value="Genomic_DNA"/>
</dbReference>
<dbReference type="Proteomes" id="UP001432027">
    <property type="component" value="Unassembled WGS sequence"/>
</dbReference>
<evidence type="ECO:0000313" key="3">
    <source>
        <dbReference type="Proteomes" id="UP001432027"/>
    </source>
</evidence>
<protein>
    <recommendedName>
        <fullName evidence="4">Activin types I and II receptor domain-containing protein</fullName>
    </recommendedName>
</protein>
<keyword evidence="1" id="KW-0732">Signal</keyword>
<keyword evidence="3" id="KW-1185">Reference proteome</keyword>
<reference evidence="2" key="1">
    <citation type="submission" date="2023-10" db="EMBL/GenBank/DDBJ databases">
        <title>Genome assembly of Pristionchus species.</title>
        <authorList>
            <person name="Yoshida K."/>
            <person name="Sommer R.J."/>
        </authorList>
    </citation>
    <scope>NUCLEOTIDE SEQUENCE</scope>
    <source>
        <strain evidence="2">RS0144</strain>
    </source>
</reference>
<dbReference type="AlphaFoldDB" id="A0AAV5UA76"/>
<proteinExistence type="predicted"/>
<feature type="signal peptide" evidence="1">
    <location>
        <begin position="1"/>
        <end position="16"/>
    </location>
</feature>
<organism evidence="2 3">
    <name type="scientific">Pristionchus entomophagus</name>
    <dbReference type="NCBI Taxonomy" id="358040"/>
    <lineage>
        <taxon>Eukaryota</taxon>
        <taxon>Metazoa</taxon>
        <taxon>Ecdysozoa</taxon>
        <taxon>Nematoda</taxon>
        <taxon>Chromadorea</taxon>
        <taxon>Rhabditida</taxon>
        <taxon>Rhabditina</taxon>
        <taxon>Diplogasteromorpha</taxon>
        <taxon>Diplogasteroidea</taxon>
        <taxon>Neodiplogasteridae</taxon>
        <taxon>Pristionchus</taxon>
    </lineage>
</organism>
<name>A0AAV5UA76_9BILA</name>